<dbReference type="InterPro" id="IPR025359">
    <property type="entry name" value="SduA_C"/>
</dbReference>
<dbReference type="Pfam" id="PF14082">
    <property type="entry name" value="SduA_C"/>
    <property type="match status" value="1"/>
</dbReference>
<protein>
    <submittedName>
        <fullName evidence="2">Shedu immune nuclease family protein</fullName>
    </submittedName>
</protein>
<proteinExistence type="predicted"/>
<dbReference type="EMBL" id="JAZAQF010000059">
    <property type="protein sequence ID" value="MFG3817896.1"/>
    <property type="molecule type" value="Genomic_DNA"/>
</dbReference>
<dbReference type="RefSeq" id="WP_393012592.1">
    <property type="nucleotide sequence ID" value="NZ_JAZAQF010000059.1"/>
</dbReference>
<keyword evidence="3" id="KW-1185">Reference proteome</keyword>
<gene>
    <name evidence="2" type="ORF">VPK24_09640</name>
</gene>
<evidence type="ECO:0000313" key="3">
    <source>
        <dbReference type="Proteomes" id="UP001604335"/>
    </source>
</evidence>
<evidence type="ECO:0000259" key="1">
    <source>
        <dbReference type="Pfam" id="PF14082"/>
    </source>
</evidence>
<reference evidence="3" key="1">
    <citation type="journal article" date="2024" name="Algal Res.">
        <title>Biochemical, toxicological and genomic investigation of a high-biomass producing Limnothrix strain isolated from Italian shallow drinking water reservoir.</title>
        <authorList>
            <person name="Simonazzi M."/>
            <person name="Shishido T.K."/>
            <person name="Delbaje E."/>
            <person name="Wahlsten M."/>
            <person name="Fewer D.P."/>
            <person name="Sivonen K."/>
            <person name="Pezzolesi L."/>
            <person name="Pistocchi R."/>
        </authorList>
    </citation>
    <scope>NUCLEOTIDE SEQUENCE [LARGE SCALE GENOMIC DNA]</scope>
    <source>
        <strain evidence="3">LRLZ20PSL1</strain>
    </source>
</reference>
<feature type="domain" description="Shedu protein SduA C-terminal" evidence="1">
    <location>
        <begin position="294"/>
        <end position="433"/>
    </location>
</feature>
<dbReference type="Proteomes" id="UP001604335">
    <property type="component" value="Unassembled WGS sequence"/>
</dbReference>
<accession>A0ABW7CA31</accession>
<name>A0ABW7CA31_9CYAN</name>
<evidence type="ECO:0000313" key="2">
    <source>
        <dbReference type="EMBL" id="MFG3817896.1"/>
    </source>
</evidence>
<comment type="caution">
    <text evidence="2">The sequence shown here is derived from an EMBL/GenBank/DDBJ whole genome shotgun (WGS) entry which is preliminary data.</text>
</comment>
<sequence>MKSGLKKWQLTLDGASPMVLTEEEGEATQQLTSEQVAFVDAVSASIKAYLKATESLSAGQYAHLRDAIPAYLADPGNVLIAICSDGVVVRYERKRDEERRLLFAVLPQSIVTGAAILSQNLVHIASPAVPLPESQEFGADLKLCVISPQQGEPRDVMALRLWFHVENAFPEASNPPGAKPHCLLSVRNQIDLELHGVLLGTDEKLTPEQPFIARSSLRVDVGWDCIEVFPGTDDSNWNPNCAPLWAERDLLGALLIAQTAEAQLSTLDPRASARRAYAKLLTEFKTLLDSNPEREQVLQTFLQSHPILLCPTYARMWPKLPLGSNVTDFVFCTATGEYLLVELERSTLPLFRQDGHPTADLTHAQGQIVDWKRYLEDNLQTVQRELGLTSISASPNGLLVIGRSSSLQPRDRRKLQTMMNESPKLRIMTYDDIYDNARAVLENLLGPMWDSGGTTQIYYPPKTESYPYYSTSRSETTE</sequence>
<organism evidence="2 3">
    <name type="scientific">Limnothrix redekei LRLZ20PSL1</name>
    <dbReference type="NCBI Taxonomy" id="3112953"/>
    <lineage>
        <taxon>Bacteria</taxon>
        <taxon>Bacillati</taxon>
        <taxon>Cyanobacteriota</taxon>
        <taxon>Cyanophyceae</taxon>
        <taxon>Pseudanabaenales</taxon>
        <taxon>Pseudanabaenaceae</taxon>
        <taxon>Limnothrix</taxon>
    </lineage>
</organism>